<keyword evidence="4" id="KW-1133">Transmembrane helix</keyword>
<accession>A0A9W8BE63</accession>
<keyword evidence="4" id="KW-0472">Membrane</keyword>
<evidence type="ECO:0000256" key="3">
    <source>
        <dbReference type="ARBA" id="ARBA00023315"/>
    </source>
</evidence>
<dbReference type="Proteomes" id="UP001151582">
    <property type="component" value="Unassembled WGS sequence"/>
</dbReference>
<name>A0A9W8BE63_9FUNG</name>
<proteinExistence type="inferred from homology"/>
<dbReference type="SMART" id="SM00563">
    <property type="entry name" value="PlsC"/>
    <property type="match status" value="1"/>
</dbReference>
<feature type="domain" description="Phospholipid/glycerol acyltransferase" evidence="5">
    <location>
        <begin position="118"/>
        <end position="240"/>
    </location>
</feature>
<evidence type="ECO:0000313" key="7">
    <source>
        <dbReference type="Proteomes" id="UP001151582"/>
    </source>
</evidence>
<dbReference type="PANTHER" id="PTHR10983">
    <property type="entry name" value="1-ACYLGLYCEROL-3-PHOSPHATE ACYLTRANSFERASE-RELATED"/>
    <property type="match status" value="1"/>
</dbReference>
<dbReference type="CDD" id="cd07990">
    <property type="entry name" value="LPLAT_LCLAT1-like"/>
    <property type="match status" value="1"/>
</dbReference>
<organism evidence="6 7">
    <name type="scientific">Dimargaris verticillata</name>
    <dbReference type="NCBI Taxonomy" id="2761393"/>
    <lineage>
        <taxon>Eukaryota</taxon>
        <taxon>Fungi</taxon>
        <taxon>Fungi incertae sedis</taxon>
        <taxon>Zoopagomycota</taxon>
        <taxon>Kickxellomycotina</taxon>
        <taxon>Dimargaritomycetes</taxon>
        <taxon>Dimargaritales</taxon>
        <taxon>Dimargaritaceae</taxon>
        <taxon>Dimargaris</taxon>
    </lineage>
</organism>
<dbReference type="InterPro" id="IPR002123">
    <property type="entry name" value="Plipid/glycerol_acylTrfase"/>
</dbReference>
<dbReference type="EMBL" id="JANBQB010000001">
    <property type="protein sequence ID" value="KAJ1985402.1"/>
    <property type="molecule type" value="Genomic_DNA"/>
</dbReference>
<dbReference type="Pfam" id="PF16076">
    <property type="entry name" value="Acyltransf_C"/>
    <property type="match status" value="1"/>
</dbReference>
<dbReference type="GO" id="GO:0036149">
    <property type="term" value="P:phosphatidylinositol acyl-chain remodeling"/>
    <property type="evidence" value="ECO:0007669"/>
    <property type="project" value="TreeGrafter"/>
</dbReference>
<evidence type="ECO:0000259" key="5">
    <source>
        <dbReference type="SMART" id="SM00563"/>
    </source>
</evidence>
<comment type="similarity">
    <text evidence="1">Belongs to the 1-acyl-sn-glycerol-3-phosphate acyltransferase family.</text>
</comment>
<evidence type="ECO:0000256" key="2">
    <source>
        <dbReference type="ARBA" id="ARBA00022679"/>
    </source>
</evidence>
<keyword evidence="3" id="KW-0012">Acyltransferase</keyword>
<dbReference type="OrthoDB" id="189226at2759"/>
<dbReference type="InterPro" id="IPR032098">
    <property type="entry name" value="Acyltransf_C"/>
</dbReference>
<dbReference type="SUPFAM" id="SSF69593">
    <property type="entry name" value="Glycerol-3-phosphate (1)-acyltransferase"/>
    <property type="match status" value="1"/>
</dbReference>
<dbReference type="GO" id="GO:0016746">
    <property type="term" value="F:acyltransferase activity"/>
    <property type="evidence" value="ECO:0007669"/>
    <property type="project" value="UniProtKB-KW"/>
</dbReference>
<evidence type="ECO:0000256" key="1">
    <source>
        <dbReference type="ARBA" id="ARBA00008655"/>
    </source>
</evidence>
<dbReference type="PANTHER" id="PTHR10983:SF16">
    <property type="entry name" value="LYSOCARDIOLIPIN ACYLTRANSFERASE 1"/>
    <property type="match status" value="1"/>
</dbReference>
<dbReference type="Pfam" id="PF01553">
    <property type="entry name" value="Acyltransferase"/>
    <property type="match status" value="1"/>
</dbReference>
<dbReference type="AlphaFoldDB" id="A0A9W8BE63"/>
<reference evidence="6" key="1">
    <citation type="submission" date="2022-07" db="EMBL/GenBank/DDBJ databases">
        <title>Phylogenomic reconstructions and comparative analyses of Kickxellomycotina fungi.</title>
        <authorList>
            <person name="Reynolds N.K."/>
            <person name="Stajich J.E."/>
            <person name="Barry K."/>
            <person name="Grigoriev I.V."/>
            <person name="Crous P."/>
            <person name="Smith M.E."/>
        </authorList>
    </citation>
    <scope>NUCLEOTIDE SEQUENCE</scope>
    <source>
        <strain evidence="6">RSA 567</strain>
    </source>
</reference>
<keyword evidence="7" id="KW-1185">Reference proteome</keyword>
<keyword evidence="4" id="KW-0812">Transmembrane</keyword>
<evidence type="ECO:0000256" key="4">
    <source>
        <dbReference type="SAM" id="Phobius"/>
    </source>
</evidence>
<feature type="transmembrane region" description="Helical" evidence="4">
    <location>
        <begin position="21"/>
        <end position="43"/>
    </location>
</feature>
<sequence length="394" mass="45483">MTTSARLRSNAPHTLAWALRAALFIALCGGHSVLLNFLQFLFLPLWLIDKQLFRRWCHQTEHYFALTLVLVTQLLAPTDVVFTHDDSMASLVQVPGGGANQASVLPSHRVELDLSPRAIVIANHQVYMDWIYLWFVAYYARCSGYIKIILKDSLRDIPIFGWGMQFFRFIFLKRNWAQDKQSFLTQISETAQVHSPFWLTLFPEGTTITTTTLAKSHAYAQTAGVPLTRHVLLPRATGLYHVCQGLRQSADYVYDITMGLEGLTGDRFPQDVYTIPRMYLEGFYPRQVHMHVRRYPIADVPTDLEKFQQWILQRWQEKDWLMAYFYRHGEFPHGGSVAQLCQQPPMDRVQPPKLLTSTPQQVAVHLRSWTEMIPLWTLPLTPWLVGKAWSCLFG</sequence>
<protein>
    <recommendedName>
        <fullName evidence="5">Phospholipid/glycerol acyltransferase domain-containing protein</fullName>
    </recommendedName>
</protein>
<keyword evidence="2" id="KW-0808">Transferase</keyword>
<gene>
    <name evidence="6" type="ORF">H4R34_000056</name>
</gene>
<evidence type="ECO:0000313" key="6">
    <source>
        <dbReference type="EMBL" id="KAJ1985402.1"/>
    </source>
</evidence>
<comment type="caution">
    <text evidence="6">The sequence shown here is derived from an EMBL/GenBank/DDBJ whole genome shotgun (WGS) entry which is preliminary data.</text>
</comment>
<dbReference type="GO" id="GO:0005783">
    <property type="term" value="C:endoplasmic reticulum"/>
    <property type="evidence" value="ECO:0007669"/>
    <property type="project" value="TreeGrafter"/>
</dbReference>